<dbReference type="NCBIfam" id="TIGR00010">
    <property type="entry name" value="YchF/TatD family DNA exonuclease"/>
    <property type="match status" value="1"/>
</dbReference>
<dbReference type="EC" id="3.1.-.-" evidence="4"/>
<proteinExistence type="inferred from homology"/>
<protein>
    <submittedName>
        <fullName evidence="4">TatD family hydrolase</fullName>
        <ecNumber evidence="4">3.1.-.-</ecNumber>
    </submittedName>
</protein>
<sequence length="259" mass="29277">MFVDSHVNLHGEKYEDDLDEVLQRAEEAGVGAMLLISDRLESVPAIAEIAERSPAFTRSVGVHPHHAKDFGDLTAERLIELAHPEKVVGIGECGLDYYYEYSDRDVQRRVFAAHIAASQETGLPLIIHTRDADEDMQRMLEEAYKDRPFPFLLHCYTSGRRLMEAGLEMGGYVAFSGIVTFKRADEVRALAKDCPLDRLLIETDCPYLAPVPYRGRRNEPAYVIPVAEKLAEIRGEPLSVIEEATTENFFRLFERAPRP</sequence>
<evidence type="ECO:0000256" key="1">
    <source>
        <dbReference type="ARBA" id="ARBA00009275"/>
    </source>
</evidence>
<dbReference type="InterPro" id="IPR032466">
    <property type="entry name" value="Metal_Hydrolase"/>
</dbReference>
<dbReference type="InterPro" id="IPR001130">
    <property type="entry name" value="TatD-like"/>
</dbReference>
<dbReference type="Gene3D" id="3.20.20.140">
    <property type="entry name" value="Metal-dependent hydrolases"/>
    <property type="match status" value="1"/>
</dbReference>
<dbReference type="CDD" id="cd01310">
    <property type="entry name" value="TatD_DNAse"/>
    <property type="match status" value="1"/>
</dbReference>
<evidence type="ECO:0000313" key="4">
    <source>
        <dbReference type="EMBL" id="MFC3302848.1"/>
    </source>
</evidence>
<dbReference type="PIRSF" id="PIRSF005902">
    <property type="entry name" value="DNase_TatD"/>
    <property type="match status" value="1"/>
</dbReference>
<keyword evidence="3 4" id="KW-0378">Hydrolase</keyword>
<dbReference type="InterPro" id="IPR015991">
    <property type="entry name" value="TatD/YcfH-like"/>
</dbReference>
<dbReference type="EMBL" id="JBHRVA010000002">
    <property type="protein sequence ID" value="MFC3302848.1"/>
    <property type="molecule type" value="Genomic_DNA"/>
</dbReference>
<dbReference type="Proteomes" id="UP001595607">
    <property type="component" value="Unassembled WGS sequence"/>
</dbReference>
<evidence type="ECO:0000313" key="5">
    <source>
        <dbReference type="Proteomes" id="UP001595607"/>
    </source>
</evidence>
<comment type="caution">
    <text evidence="4">The sequence shown here is derived from an EMBL/GenBank/DDBJ whole genome shotgun (WGS) entry which is preliminary data.</text>
</comment>
<reference evidence="5" key="1">
    <citation type="journal article" date="2019" name="Int. J. Syst. Evol. Microbiol.">
        <title>The Global Catalogue of Microorganisms (GCM) 10K type strain sequencing project: providing services to taxonomists for standard genome sequencing and annotation.</title>
        <authorList>
            <consortium name="The Broad Institute Genomics Platform"/>
            <consortium name="The Broad Institute Genome Sequencing Center for Infectious Disease"/>
            <person name="Wu L."/>
            <person name="Ma J."/>
        </authorList>
    </citation>
    <scope>NUCLEOTIDE SEQUENCE [LARGE SCALE GENOMIC DNA]</scope>
    <source>
        <strain evidence="5">KCTC 22245</strain>
    </source>
</reference>
<accession>A0ABV7MBK2</accession>
<dbReference type="GO" id="GO:0016787">
    <property type="term" value="F:hydrolase activity"/>
    <property type="evidence" value="ECO:0007669"/>
    <property type="project" value="UniProtKB-KW"/>
</dbReference>
<dbReference type="SUPFAM" id="SSF51556">
    <property type="entry name" value="Metallo-dependent hydrolases"/>
    <property type="match status" value="1"/>
</dbReference>
<dbReference type="InterPro" id="IPR018228">
    <property type="entry name" value="DNase_TatD-rel_CS"/>
</dbReference>
<dbReference type="Pfam" id="PF01026">
    <property type="entry name" value="TatD_DNase"/>
    <property type="match status" value="1"/>
</dbReference>
<dbReference type="PANTHER" id="PTHR46124">
    <property type="entry name" value="D-AMINOACYL-TRNA DEACYLASE"/>
    <property type="match status" value="1"/>
</dbReference>
<keyword evidence="5" id="KW-1185">Reference proteome</keyword>
<dbReference type="RefSeq" id="WP_189571765.1">
    <property type="nucleotide sequence ID" value="NZ_BMXU01000001.1"/>
</dbReference>
<name>A0ABV7MBK2_9PROT</name>
<keyword evidence="2" id="KW-0479">Metal-binding</keyword>
<organism evidence="4 5">
    <name type="scientific">Parvularcula lutaonensis</name>
    <dbReference type="NCBI Taxonomy" id="491923"/>
    <lineage>
        <taxon>Bacteria</taxon>
        <taxon>Pseudomonadati</taxon>
        <taxon>Pseudomonadota</taxon>
        <taxon>Alphaproteobacteria</taxon>
        <taxon>Parvularculales</taxon>
        <taxon>Parvularculaceae</taxon>
        <taxon>Parvularcula</taxon>
    </lineage>
</organism>
<dbReference type="PROSITE" id="PS01090">
    <property type="entry name" value="TATD_2"/>
    <property type="match status" value="1"/>
</dbReference>
<evidence type="ECO:0000256" key="3">
    <source>
        <dbReference type="ARBA" id="ARBA00022801"/>
    </source>
</evidence>
<comment type="similarity">
    <text evidence="1">Belongs to the metallo-dependent hydrolases superfamily. TatD-type hydrolase family.</text>
</comment>
<evidence type="ECO:0000256" key="2">
    <source>
        <dbReference type="ARBA" id="ARBA00022723"/>
    </source>
</evidence>
<gene>
    <name evidence="4" type="ORF">ACFONP_08895</name>
</gene>
<dbReference type="PANTHER" id="PTHR46124:SF2">
    <property type="entry name" value="D-AMINOACYL-TRNA DEACYLASE"/>
    <property type="match status" value="1"/>
</dbReference>